<dbReference type="PROSITE" id="PS50109">
    <property type="entry name" value="HIS_KIN"/>
    <property type="match status" value="1"/>
</dbReference>
<dbReference type="EMBL" id="MFZO01000019">
    <property type="protein sequence ID" value="OGK25079.1"/>
    <property type="molecule type" value="Genomic_DNA"/>
</dbReference>
<dbReference type="InterPro" id="IPR050736">
    <property type="entry name" value="Sensor_HK_Regulatory"/>
</dbReference>
<dbReference type="InterPro" id="IPR029016">
    <property type="entry name" value="GAF-like_dom_sf"/>
</dbReference>
<keyword evidence="3" id="KW-0597">Phosphoprotein</keyword>
<evidence type="ECO:0000313" key="9">
    <source>
        <dbReference type="EMBL" id="OGK25079.1"/>
    </source>
</evidence>
<dbReference type="InterPro" id="IPR036890">
    <property type="entry name" value="HATPase_C_sf"/>
</dbReference>
<keyword evidence="6" id="KW-0902">Two-component regulatory system</keyword>
<keyword evidence="4" id="KW-0808">Transferase</keyword>
<reference evidence="9 10" key="1">
    <citation type="journal article" date="2016" name="Nat. Commun.">
        <title>Thousands of microbial genomes shed light on interconnected biogeochemical processes in an aquifer system.</title>
        <authorList>
            <person name="Anantharaman K."/>
            <person name="Brown C.T."/>
            <person name="Hug L.A."/>
            <person name="Sharon I."/>
            <person name="Castelle C.J."/>
            <person name="Probst A.J."/>
            <person name="Thomas B.C."/>
            <person name="Singh A."/>
            <person name="Wilkins M.J."/>
            <person name="Karaoz U."/>
            <person name="Brodie E.L."/>
            <person name="Williams K.H."/>
            <person name="Hubbard S.S."/>
            <person name="Banfield J.F."/>
        </authorList>
    </citation>
    <scope>NUCLEOTIDE SEQUENCE [LARGE SCALE GENOMIC DNA]</scope>
</reference>
<dbReference type="SUPFAM" id="SSF47384">
    <property type="entry name" value="Homodimeric domain of signal transducing histidine kinase"/>
    <property type="match status" value="1"/>
</dbReference>
<dbReference type="InterPro" id="IPR003594">
    <property type="entry name" value="HATPase_dom"/>
</dbReference>
<gene>
    <name evidence="9" type="ORF">A3C25_03425</name>
</gene>
<dbReference type="Gene3D" id="3.30.450.40">
    <property type="match status" value="1"/>
</dbReference>
<evidence type="ECO:0000256" key="1">
    <source>
        <dbReference type="ARBA" id="ARBA00000085"/>
    </source>
</evidence>
<dbReference type="CDD" id="cd00075">
    <property type="entry name" value="HATPase"/>
    <property type="match status" value="1"/>
</dbReference>
<dbReference type="InterPro" id="IPR036097">
    <property type="entry name" value="HisK_dim/P_sf"/>
</dbReference>
<dbReference type="InterPro" id="IPR005467">
    <property type="entry name" value="His_kinase_dom"/>
</dbReference>
<dbReference type="AlphaFoldDB" id="A0A1F7H1H5"/>
<dbReference type="PRINTS" id="PR00344">
    <property type="entry name" value="BCTRLSENSOR"/>
</dbReference>
<dbReference type="Proteomes" id="UP000177913">
    <property type="component" value="Unassembled WGS sequence"/>
</dbReference>
<dbReference type="SUPFAM" id="SSF55874">
    <property type="entry name" value="ATPase domain of HSP90 chaperone/DNA topoisomerase II/histidine kinase"/>
    <property type="match status" value="1"/>
</dbReference>
<dbReference type="InterPro" id="IPR003018">
    <property type="entry name" value="GAF"/>
</dbReference>
<dbReference type="InterPro" id="IPR003661">
    <property type="entry name" value="HisK_dim/P_dom"/>
</dbReference>
<feature type="domain" description="Histidine kinase" evidence="8">
    <location>
        <begin position="232"/>
        <end position="449"/>
    </location>
</feature>
<evidence type="ECO:0000256" key="4">
    <source>
        <dbReference type="ARBA" id="ARBA00022679"/>
    </source>
</evidence>
<dbReference type="SMART" id="SM00387">
    <property type="entry name" value="HATPase_c"/>
    <property type="match status" value="1"/>
</dbReference>
<evidence type="ECO:0000256" key="2">
    <source>
        <dbReference type="ARBA" id="ARBA00012438"/>
    </source>
</evidence>
<dbReference type="CDD" id="cd00082">
    <property type="entry name" value="HisKA"/>
    <property type="match status" value="1"/>
</dbReference>
<dbReference type="InterPro" id="IPR004358">
    <property type="entry name" value="Sig_transdc_His_kin-like_C"/>
</dbReference>
<dbReference type="SMART" id="SM00065">
    <property type="entry name" value="GAF"/>
    <property type="match status" value="1"/>
</dbReference>
<keyword evidence="7" id="KW-0472">Membrane</keyword>
<evidence type="ECO:0000256" key="6">
    <source>
        <dbReference type="ARBA" id="ARBA00023012"/>
    </source>
</evidence>
<evidence type="ECO:0000313" key="10">
    <source>
        <dbReference type="Proteomes" id="UP000177913"/>
    </source>
</evidence>
<dbReference type="PANTHER" id="PTHR43711">
    <property type="entry name" value="TWO-COMPONENT HISTIDINE KINASE"/>
    <property type="match status" value="1"/>
</dbReference>
<evidence type="ECO:0000256" key="5">
    <source>
        <dbReference type="ARBA" id="ARBA00022777"/>
    </source>
</evidence>
<comment type="caution">
    <text evidence="9">The sequence shown here is derived from an EMBL/GenBank/DDBJ whole genome shotgun (WGS) entry which is preliminary data.</text>
</comment>
<keyword evidence="5" id="KW-0418">Kinase</keyword>
<proteinExistence type="predicted"/>
<comment type="catalytic activity">
    <reaction evidence="1">
        <text>ATP + protein L-histidine = ADP + protein N-phospho-L-histidine.</text>
        <dbReference type="EC" id="2.7.13.3"/>
    </reaction>
</comment>
<sequence length="449" mass="50916">MNDAHTNNDDNYTTTPQLKQTVDALWRLEKIILNTLDFKQVVQKIVDSLLTELNYLELGYRIVVLVLYDEKNNVLKRISISQTDEAKKALIATPIPFPKIDIPLSALDNLCVKVFMFKKPASTSFWPDILTPPFTKEQAVEMQKIVGIKTSLAYPVLSKNKSLGILIFSMTKNENEVSKEEKDLIQGFTDVVGLAVQNAQLYTKLEHTTEKLNRANVKLKQLDELKDEFVSLASHELRTPMTAIKSYLWMVLNKSQNLDPQMRSYLDIASQETEHLIKLVQNMLTISRIESQRLELTLQNLDLFEIVKLVYNMLKIKADEKHLTFTLLPYPEKVIVNADKEKLSEVFENIIGNALKYTPDNGNISIHFTTEKNKAGVHVTDSGPGISEKDLKKLFQKFGRLEEAKQSRTSGTGLGLYISKQIVELHKGSIKIESEVGKGTTFSVYLPLA</sequence>
<evidence type="ECO:0000256" key="3">
    <source>
        <dbReference type="ARBA" id="ARBA00022553"/>
    </source>
</evidence>
<dbReference type="Gene3D" id="1.10.287.130">
    <property type="match status" value="1"/>
</dbReference>
<dbReference type="SUPFAM" id="SSF55781">
    <property type="entry name" value="GAF domain-like"/>
    <property type="match status" value="1"/>
</dbReference>
<dbReference type="SMART" id="SM00388">
    <property type="entry name" value="HisKA"/>
    <property type="match status" value="1"/>
</dbReference>
<protein>
    <recommendedName>
        <fullName evidence="2">histidine kinase</fullName>
        <ecNumber evidence="2">2.7.13.3</ecNumber>
    </recommendedName>
</protein>
<dbReference type="PANTHER" id="PTHR43711:SF1">
    <property type="entry name" value="HISTIDINE KINASE 1"/>
    <property type="match status" value="1"/>
</dbReference>
<organism evidence="9 10">
    <name type="scientific">Candidatus Roizmanbacteria bacterium RIFCSPHIGHO2_02_FULL_38_11</name>
    <dbReference type="NCBI Taxonomy" id="1802039"/>
    <lineage>
        <taxon>Bacteria</taxon>
        <taxon>Candidatus Roizmaniibacteriota</taxon>
    </lineage>
</organism>
<dbReference type="FunFam" id="3.30.565.10:FF:000006">
    <property type="entry name" value="Sensor histidine kinase WalK"/>
    <property type="match status" value="1"/>
</dbReference>
<dbReference type="FunFam" id="1.10.287.130:FF:000001">
    <property type="entry name" value="Two-component sensor histidine kinase"/>
    <property type="match status" value="1"/>
</dbReference>
<accession>A0A1F7H1H5</accession>
<evidence type="ECO:0000256" key="7">
    <source>
        <dbReference type="ARBA" id="ARBA00023136"/>
    </source>
</evidence>
<dbReference type="EC" id="2.7.13.3" evidence="2"/>
<evidence type="ECO:0000259" key="8">
    <source>
        <dbReference type="PROSITE" id="PS50109"/>
    </source>
</evidence>
<dbReference type="Pfam" id="PF02518">
    <property type="entry name" value="HATPase_c"/>
    <property type="match status" value="1"/>
</dbReference>
<name>A0A1F7H1H5_9BACT</name>
<dbReference type="Pfam" id="PF00512">
    <property type="entry name" value="HisKA"/>
    <property type="match status" value="1"/>
</dbReference>
<dbReference type="Gene3D" id="3.30.565.10">
    <property type="entry name" value="Histidine kinase-like ATPase, C-terminal domain"/>
    <property type="match status" value="1"/>
</dbReference>
<dbReference type="GO" id="GO:0000155">
    <property type="term" value="F:phosphorelay sensor kinase activity"/>
    <property type="evidence" value="ECO:0007669"/>
    <property type="project" value="InterPro"/>
</dbReference>